<protein>
    <submittedName>
        <fullName evidence="1">Uncharacterized protein</fullName>
    </submittedName>
</protein>
<keyword evidence="2" id="KW-1185">Reference proteome</keyword>
<reference evidence="1" key="1">
    <citation type="journal article" date="2023" name="Mol. Phylogenet. Evol.">
        <title>Genome-scale phylogeny and comparative genomics of the fungal order Sordariales.</title>
        <authorList>
            <person name="Hensen N."/>
            <person name="Bonometti L."/>
            <person name="Westerberg I."/>
            <person name="Brannstrom I.O."/>
            <person name="Guillou S."/>
            <person name="Cros-Aarteil S."/>
            <person name="Calhoun S."/>
            <person name="Haridas S."/>
            <person name="Kuo A."/>
            <person name="Mondo S."/>
            <person name="Pangilinan J."/>
            <person name="Riley R."/>
            <person name="LaButti K."/>
            <person name="Andreopoulos B."/>
            <person name="Lipzen A."/>
            <person name="Chen C."/>
            <person name="Yan M."/>
            <person name="Daum C."/>
            <person name="Ng V."/>
            <person name="Clum A."/>
            <person name="Steindorff A."/>
            <person name="Ohm R.A."/>
            <person name="Martin F."/>
            <person name="Silar P."/>
            <person name="Natvig D.O."/>
            <person name="Lalanne C."/>
            <person name="Gautier V."/>
            <person name="Ament-Velasquez S.L."/>
            <person name="Kruys A."/>
            <person name="Hutchinson M.I."/>
            <person name="Powell A.J."/>
            <person name="Barry K."/>
            <person name="Miller A.N."/>
            <person name="Grigoriev I.V."/>
            <person name="Debuchy R."/>
            <person name="Gladieux P."/>
            <person name="Hiltunen Thoren M."/>
            <person name="Johannesson H."/>
        </authorList>
    </citation>
    <scope>NUCLEOTIDE SEQUENCE</scope>
    <source>
        <strain evidence="1">CBS 560.94</strain>
    </source>
</reference>
<dbReference type="RefSeq" id="XP_062678798.1">
    <property type="nucleotide sequence ID" value="XM_062827368.1"/>
</dbReference>
<accession>A0AAE0MNT9</accession>
<gene>
    <name evidence="1" type="ORF">B0H65DRAFT_476526</name>
</gene>
<dbReference type="AlphaFoldDB" id="A0AAE0MNT9"/>
<dbReference type="Proteomes" id="UP001278500">
    <property type="component" value="Unassembled WGS sequence"/>
</dbReference>
<organism evidence="1 2">
    <name type="scientific">Neurospora tetraspora</name>
    <dbReference type="NCBI Taxonomy" id="94610"/>
    <lineage>
        <taxon>Eukaryota</taxon>
        <taxon>Fungi</taxon>
        <taxon>Dikarya</taxon>
        <taxon>Ascomycota</taxon>
        <taxon>Pezizomycotina</taxon>
        <taxon>Sordariomycetes</taxon>
        <taxon>Sordariomycetidae</taxon>
        <taxon>Sordariales</taxon>
        <taxon>Sordariaceae</taxon>
        <taxon>Neurospora</taxon>
    </lineage>
</organism>
<evidence type="ECO:0000313" key="2">
    <source>
        <dbReference type="Proteomes" id="UP001278500"/>
    </source>
</evidence>
<dbReference type="GeneID" id="87864522"/>
<dbReference type="EMBL" id="JAUEPP010000007">
    <property type="protein sequence ID" value="KAK3339438.1"/>
    <property type="molecule type" value="Genomic_DNA"/>
</dbReference>
<sequence length="64" mass="7274">MSSPSTTTSRRNIRPHEAIDDLESLYKGPSPSFIAREFDLSRLHSIRHLLWLAGRPYGEEAGCF</sequence>
<evidence type="ECO:0000313" key="1">
    <source>
        <dbReference type="EMBL" id="KAK3339438.1"/>
    </source>
</evidence>
<comment type="caution">
    <text evidence="1">The sequence shown here is derived from an EMBL/GenBank/DDBJ whole genome shotgun (WGS) entry which is preliminary data.</text>
</comment>
<proteinExistence type="predicted"/>
<reference evidence="1" key="2">
    <citation type="submission" date="2023-06" db="EMBL/GenBank/DDBJ databases">
        <authorList>
            <consortium name="Lawrence Berkeley National Laboratory"/>
            <person name="Haridas S."/>
            <person name="Hensen N."/>
            <person name="Bonometti L."/>
            <person name="Westerberg I."/>
            <person name="Brannstrom I.O."/>
            <person name="Guillou S."/>
            <person name="Cros-Aarteil S."/>
            <person name="Calhoun S."/>
            <person name="Kuo A."/>
            <person name="Mondo S."/>
            <person name="Pangilinan J."/>
            <person name="Riley R."/>
            <person name="Labutti K."/>
            <person name="Andreopoulos B."/>
            <person name="Lipzen A."/>
            <person name="Chen C."/>
            <person name="Yanf M."/>
            <person name="Daum C."/>
            <person name="Ng V."/>
            <person name="Clum A."/>
            <person name="Steindorff A."/>
            <person name="Ohm R."/>
            <person name="Martin F."/>
            <person name="Silar P."/>
            <person name="Natvig D."/>
            <person name="Lalanne C."/>
            <person name="Gautier V."/>
            <person name="Ament-Velasquez S.L."/>
            <person name="Kruys A."/>
            <person name="Hutchinson M.I."/>
            <person name="Powell A.J."/>
            <person name="Barry K."/>
            <person name="Miller A.N."/>
            <person name="Grigoriev I.V."/>
            <person name="Debuchy R."/>
            <person name="Gladieux P."/>
            <person name="Thoren M.H."/>
            <person name="Johannesson H."/>
        </authorList>
    </citation>
    <scope>NUCLEOTIDE SEQUENCE</scope>
    <source>
        <strain evidence="1">CBS 560.94</strain>
    </source>
</reference>
<name>A0AAE0MNT9_9PEZI</name>